<evidence type="ECO:0000313" key="2">
    <source>
        <dbReference type="Proteomes" id="UP001606210"/>
    </source>
</evidence>
<dbReference type="InterPro" id="IPR017853">
    <property type="entry name" value="GH"/>
</dbReference>
<sequence length="707" mass="77947">MLDFSALVEAGPAGRHGWARALADGHIGFEKRATAQRFFSASFQFAPGNGGFPERDEARRMVTQLVRTGYNAVRLQCVEQQLMSGQKQDFDFQPEQFDRFQFLLAELKRQGVYTVIDVAYVDNGAYGGVFPHRWVRTARQFRRDLLAGSDEARDHWKRLLQRMLGQRNPHTGTVPLQDPSLLCLVFSNEGGLIELAFRTGGAWNAKLPEVYAEPFRAWLAKRYPAEADWRRAWGSEAGADESLATRVQLPRRLRVNGVRERDFMRFVVDAEQEAFRWQLAYAQSLGYRGLATSYNNWSWLHSDITRSALPVVDQHAYHAHPTGFVEPGSSVPGESSLPGAASYLRELFATRQWGKPFMVTEYGHAFWNGFRREASALAPAYAALQGWDLLTQFSENSLQLSTQSPQPGRRSAIFPFTISTDPVRRTGERLAALLFARGDVAQARRRLEFRVDAQAALEANGGWSQLGDAPGRLGLVSAVGLGFGREPASASGRVVLDDVDDFMVDKSRVGYQVLSALNGRGLRRRLDAAGGADAATLAAFERGRYVSDTGELQLDPSARRFSVETPRTVALLTASAPDAVGLLSLQRLSVPALVAASSMDGRALSQSRRILLFVITDATNTGIEFQDEARTRLRKLGTLPAVVQPVQITLRLALSGTPGALRLHSLSQSGRRQQALPVRMDGATVQCDIDTAALSSGPSLMFELTSE</sequence>
<dbReference type="RefSeq" id="WP_394481766.1">
    <property type="nucleotide sequence ID" value="NZ_JBIGHV010000007.1"/>
</dbReference>
<accession>A0ABW7F683</accession>
<protein>
    <recommendedName>
        <fullName evidence="3">Glycoside hydrolase</fullName>
    </recommendedName>
</protein>
<proteinExistence type="predicted"/>
<comment type="caution">
    <text evidence="1">The sequence shown here is derived from an EMBL/GenBank/DDBJ whole genome shotgun (WGS) entry which is preliminary data.</text>
</comment>
<organism evidence="1 2">
    <name type="scientific">Pelomonas parva</name>
    <dbReference type="NCBI Taxonomy" id="3299032"/>
    <lineage>
        <taxon>Bacteria</taxon>
        <taxon>Pseudomonadati</taxon>
        <taxon>Pseudomonadota</taxon>
        <taxon>Betaproteobacteria</taxon>
        <taxon>Burkholderiales</taxon>
        <taxon>Sphaerotilaceae</taxon>
        <taxon>Roseateles</taxon>
    </lineage>
</organism>
<dbReference type="EMBL" id="JBIGHV010000007">
    <property type="protein sequence ID" value="MFG6432139.1"/>
    <property type="molecule type" value="Genomic_DNA"/>
</dbReference>
<keyword evidence="2" id="KW-1185">Reference proteome</keyword>
<evidence type="ECO:0000313" key="1">
    <source>
        <dbReference type="EMBL" id="MFG6432139.1"/>
    </source>
</evidence>
<dbReference type="Gene3D" id="3.20.20.80">
    <property type="entry name" value="Glycosidases"/>
    <property type="match status" value="1"/>
</dbReference>
<dbReference type="Proteomes" id="UP001606210">
    <property type="component" value="Unassembled WGS sequence"/>
</dbReference>
<reference evidence="1 2" key="1">
    <citation type="submission" date="2024-08" db="EMBL/GenBank/DDBJ databases">
        <authorList>
            <person name="Lu H."/>
        </authorList>
    </citation>
    <scope>NUCLEOTIDE SEQUENCE [LARGE SCALE GENOMIC DNA]</scope>
    <source>
        <strain evidence="1 2">LYH14W</strain>
    </source>
</reference>
<evidence type="ECO:0008006" key="3">
    <source>
        <dbReference type="Google" id="ProtNLM"/>
    </source>
</evidence>
<name>A0ABW7F683_9BURK</name>
<gene>
    <name evidence="1" type="ORF">ACG00Y_19615</name>
</gene>
<dbReference type="SUPFAM" id="SSF51445">
    <property type="entry name" value="(Trans)glycosidases"/>
    <property type="match status" value="1"/>
</dbReference>